<evidence type="ECO:0000313" key="2">
    <source>
        <dbReference type="EMBL" id="RDW91234.1"/>
    </source>
</evidence>
<protein>
    <recommendedName>
        <fullName evidence="4">Malate dehydrogenase</fullName>
    </recommendedName>
</protein>
<name>A0A3D8SY84_9HELO</name>
<feature type="chain" id="PRO_5017543321" description="Malate dehydrogenase" evidence="1">
    <location>
        <begin position="25"/>
        <end position="235"/>
    </location>
</feature>
<dbReference type="Proteomes" id="UP000256328">
    <property type="component" value="Unassembled WGS sequence"/>
</dbReference>
<comment type="caution">
    <text evidence="2">The sequence shown here is derived from an EMBL/GenBank/DDBJ whole genome shotgun (WGS) entry which is preliminary data.</text>
</comment>
<dbReference type="Pfam" id="PF11937">
    <property type="entry name" value="DUF3455"/>
    <property type="match status" value="1"/>
</dbReference>
<dbReference type="PANTHER" id="PTHR35567:SF3">
    <property type="entry name" value="MALATE DEHYDROGENASE"/>
    <property type="match status" value="1"/>
</dbReference>
<dbReference type="EMBL" id="PDLN01000003">
    <property type="protein sequence ID" value="RDW91234.1"/>
    <property type="molecule type" value="Genomic_DNA"/>
</dbReference>
<evidence type="ECO:0000313" key="3">
    <source>
        <dbReference type="Proteomes" id="UP000256328"/>
    </source>
</evidence>
<evidence type="ECO:0008006" key="4">
    <source>
        <dbReference type="Google" id="ProtNLM"/>
    </source>
</evidence>
<keyword evidence="1" id="KW-0732">Signal</keyword>
<gene>
    <name evidence="2" type="ORF">BP5796_02399</name>
</gene>
<dbReference type="AlphaFoldDB" id="A0A3D8SY84"/>
<organism evidence="2 3">
    <name type="scientific">Coleophoma crateriformis</name>
    <dbReference type="NCBI Taxonomy" id="565419"/>
    <lineage>
        <taxon>Eukaryota</taxon>
        <taxon>Fungi</taxon>
        <taxon>Dikarya</taxon>
        <taxon>Ascomycota</taxon>
        <taxon>Pezizomycotina</taxon>
        <taxon>Leotiomycetes</taxon>
        <taxon>Helotiales</taxon>
        <taxon>Dermateaceae</taxon>
        <taxon>Coleophoma</taxon>
    </lineage>
</organism>
<keyword evidence="3" id="KW-1185">Reference proteome</keyword>
<proteinExistence type="predicted"/>
<dbReference type="PANTHER" id="PTHR35567">
    <property type="entry name" value="MALATE DEHYDROGENASE (AFU_ORTHOLOGUE AFUA_2G13800)"/>
    <property type="match status" value="1"/>
</dbReference>
<feature type="signal peptide" evidence="1">
    <location>
        <begin position="1"/>
        <end position="24"/>
    </location>
</feature>
<dbReference type="OrthoDB" id="1859733at2759"/>
<sequence length="235" mass="23629">MPSLRNLLLGAGLATLLQAVGVAAAPSRSLPSPDIQRDSNCIPRFPAAPPTLPTTGDATELPSPAANMTLKFAAVGRGIQNYTCAASNSTPVALGAVATLFDGTALAGTNEAALNALPAAAVYSPVPTTSLTLHGNTLAMLGHHYFDATGAPTFDLSAFGDLLVGKKIASVNAPATADSGPAKTGAVAWLQLQDAGGSKGVSEVYRVVTAGGNPTACTAAGVITVQYAAEYWFYA</sequence>
<dbReference type="InterPro" id="IPR021851">
    <property type="entry name" value="DUF3455"/>
</dbReference>
<reference evidence="2 3" key="1">
    <citation type="journal article" date="2018" name="IMA Fungus">
        <title>IMA Genome-F 9: Draft genome sequence of Annulohypoxylon stygium, Aspergillus mulundensis, Berkeleyomyces basicola (syn. Thielaviopsis basicola), Ceratocystis smalleyi, two Cercospora beticola strains, Coleophoma cylindrospora, Fusarium fracticaudum, Phialophora cf. hyalina, and Morchella septimelata.</title>
        <authorList>
            <person name="Wingfield B.D."/>
            <person name="Bills G.F."/>
            <person name="Dong Y."/>
            <person name="Huang W."/>
            <person name="Nel W.J."/>
            <person name="Swalarsk-Parry B.S."/>
            <person name="Vaghefi N."/>
            <person name="Wilken P.M."/>
            <person name="An Z."/>
            <person name="de Beer Z.W."/>
            <person name="De Vos L."/>
            <person name="Chen L."/>
            <person name="Duong T.A."/>
            <person name="Gao Y."/>
            <person name="Hammerbacher A."/>
            <person name="Kikkert J.R."/>
            <person name="Li Y."/>
            <person name="Li H."/>
            <person name="Li K."/>
            <person name="Li Q."/>
            <person name="Liu X."/>
            <person name="Ma X."/>
            <person name="Naidoo K."/>
            <person name="Pethybridge S.J."/>
            <person name="Sun J."/>
            <person name="Steenkamp E.T."/>
            <person name="van der Nest M.A."/>
            <person name="van Wyk S."/>
            <person name="Wingfield M.J."/>
            <person name="Xiong C."/>
            <person name="Yue Q."/>
            <person name="Zhang X."/>
        </authorList>
    </citation>
    <scope>NUCLEOTIDE SEQUENCE [LARGE SCALE GENOMIC DNA]</scope>
    <source>
        <strain evidence="2 3">BP5796</strain>
    </source>
</reference>
<evidence type="ECO:0000256" key="1">
    <source>
        <dbReference type="SAM" id="SignalP"/>
    </source>
</evidence>
<accession>A0A3D8SY84</accession>